<feature type="transmembrane region" description="Helical" evidence="1">
    <location>
        <begin position="55"/>
        <end position="74"/>
    </location>
</feature>
<evidence type="ECO:0000313" key="3">
    <source>
        <dbReference type="EMBL" id="KRM76421.1"/>
    </source>
</evidence>
<accession>A0A0R2BCB5</accession>
<dbReference type="Proteomes" id="UP000051845">
    <property type="component" value="Unassembled WGS sequence"/>
</dbReference>
<dbReference type="EMBL" id="AYYR01000029">
    <property type="protein sequence ID" value="KRM76421.1"/>
    <property type="molecule type" value="Genomic_DNA"/>
</dbReference>
<protein>
    <recommendedName>
        <fullName evidence="5">Lipoprotein</fullName>
    </recommendedName>
</protein>
<feature type="signal peptide" evidence="2">
    <location>
        <begin position="1"/>
        <end position="31"/>
    </location>
</feature>
<keyword evidence="1" id="KW-0812">Transmembrane</keyword>
<feature type="chain" id="PRO_5006415298" description="Lipoprotein" evidence="2">
    <location>
        <begin position="32"/>
        <end position="218"/>
    </location>
</feature>
<sequence length="218" mass="24762">MVMKKIMTLLTCFVAVTLGGCAFSTTKIVLAASTTKTQQQAHTKQADISTNARLNVAGALVIGAAAIVVGGYELKRQSGQQGMSHDILEIDPSLSEEFESLYYDVQDAWSENNQFRLSELMLPTFFDKRKLLLDQWQAAGKVNRYEGMIIVRLEQERNVRNAPRVVVTAQGRSFFEYPERSAKYNREQYEQTLIRRFTEVWELNRDSSGQLRVAQIRA</sequence>
<keyword evidence="2" id="KW-0732">Signal</keyword>
<evidence type="ECO:0000256" key="1">
    <source>
        <dbReference type="SAM" id="Phobius"/>
    </source>
</evidence>
<keyword evidence="1" id="KW-1133">Transmembrane helix</keyword>
<keyword evidence="1" id="KW-0472">Membrane</keyword>
<proteinExistence type="predicted"/>
<evidence type="ECO:0008006" key="5">
    <source>
        <dbReference type="Google" id="ProtNLM"/>
    </source>
</evidence>
<dbReference type="AlphaFoldDB" id="A0A0R2BCB5"/>
<reference evidence="3 4" key="1">
    <citation type="journal article" date="2015" name="Genome Announc.">
        <title>Expanding the biotechnology potential of lactobacilli through comparative genomics of 213 strains and associated genera.</title>
        <authorList>
            <person name="Sun Z."/>
            <person name="Harris H.M."/>
            <person name="McCann A."/>
            <person name="Guo C."/>
            <person name="Argimon S."/>
            <person name="Zhang W."/>
            <person name="Yang X."/>
            <person name="Jeffery I.B."/>
            <person name="Cooney J.C."/>
            <person name="Kagawa T.F."/>
            <person name="Liu W."/>
            <person name="Song Y."/>
            <person name="Salvetti E."/>
            <person name="Wrobel A."/>
            <person name="Rasinkangas P."/>
            <person name="Parkhill J."/>
            <person name="Rea M.C."/>
            <person name="O'Sullivan O."/>
            <person name="Ritari J."/>
            <person name="Douillard F.P."/>
            <person name="Paul Ross R."/>
            <person name="Yang R."/>
            <person name="Briner A.E."/>
            <person name="Felis G.E."/>
            <person name="de Vos W.M."/>
            <person name="Barrangou R."/>
            <person name="Klaenhammer T.R."/>
            <person name="Caufield P.W."/>
            <person name="Cui Y."/>
            <person name="Zhang H."/>
            <person name="O'Toole P.W."/>
        </authorList>
    </citation>
    <scope>NUCLEOTIDE SEQUENCE [LARGE SCALE GENOMIC DNA]</scope>
    <source>
        <strain evidence="3 4">DSM 20515</strain>
    </source>
</reference>
<organism evidence="3 4">
    <name type="scientific">Secundilactobacillus collinoides DSM 20515 = JCM 1123</name>
    <dbReference type="NCBI Taxonomy" id="1423733"/>
    <lineage>
        <taxon>Bacteria</taxon>
        <taxon>Bacillati</taxon>
        <taxon>Bacillota</taxon>
        <taxon>Bacilli</taxon>
        <taxon>Lactobacillales</taxon>
        <taxon>Lactobacillaceae</taxon>
        <taxon>Secundilactobacillus</taxon>
    </lineage>
</organism>
<comment type="caution">
    <text evidence="3">The sequence shown here is derived from an EMBL/GenBank/DDBJ whole genome shotgun (WGS) entry which is preliminary data.</text>
</comment>
<evidence type="ECO:0000313" key="4">
    <source>
        <dbReference type="Proteomes" id="UP000051845"/>
    </source>
</evidence>
<dbReference type="PATRIC" id="fig|1423733.4.peg.1744"/>
<gene>
    <name evidence="3" type="ORF">FC82_GL001656</name>
</gene>
<evidence type="ECO:0000256" key="2">
    <source>
        <dbReference type="SAM" id="SignalP"/>
    </source>
</evidence>
<dbReference type="PROSITE" id="PS51257">
    <property type="entry name" value="PROKAR_LIPOPROTEIN"/>
    <property type="match status" value="1"/>
</dbReference>
<name>A0A0R2BCB5_SECCO</name>